<dbReference type="EMBL" id="PNIN01000035">
    <property type="protein sequence ID" value="PMP71771.1"/>
    <property type="molecule type" value="Genomic_DNA"/>
</dbReference>
<evidence type="ECO:0000313" key="13">
    <source>
        <dbReference type="EMBL" id="PMP71771.1"/>
    </source>
</evidence>
<evidence type="ECO:0000256" key="2">
    <source>
        <dbReference type="ARBA" id="ARBA00022475"/>
    </source>
</evidence>
<evidence type="ECO:0000256" key="5">
    <source>
        <dbReference type="ARBA" id="ARBA00022556"/>
    </source>
</evidence>
<evidence type="ECO:0000256" key="10">
    <source>
        <dbReference type="ARBA" id="ARBA00023136"/>
    </source>
</evidence>
<feature type="domain" description="EamA" evidence="12">
    <location>
        <begin position="2"/>
        <end position="132"/>
    </location>
</feature>
<evidence type="ECO:0000256" key="4">
    <source>
        <dbReference type="ARBA" id="ARBA00022519"/>
    </source>
</evidence>
<feature type="transmembrane region" description="Helical" evidence="11">
    <location>
        <begin position="145"/>
        <end position="165"/>
    </location>
</feature>
<dbReference type="PANTHER" id="PTHR30561:SF9">
    <property type="entry name" value="4-AMINO-4-DEOXY-L-ARABINOSE-PHOSPHOUNDECAPRENOL FLIPPASE SUBUNIT ARNF-RELATED"/>
    <property type="match status" value="1"/>
</dbReference>
<dbReference type="InterPro" id="IPR000620">
    <property type="entry name" value="EamA_dom"/>
</dbReference>
<evidence type="ECO:0000256" key="1">
    <source>
        <dbReference type="ARBA" id="ARBA00004651"/>
    </source>
</evidence>
<evidence type="ECO:0000256" key="8">
    <source>
        <dbReference type="ARBA" id="ARBA00022989"/>
    </source>
</evidence>
<feature type="transmembrane region" description="Helical" evidence="11">
    <location>
        <begin position="201"/>
        <end position="224"/>
    </location>
</feature>
<reference evidence="13 14" key="1">
    <citation type="submission" date="2018-01" db="EMBL/GenBank/DDBJ databases">
        <title>Metagenomic assembled genomes from two thermal pools in the Uzon Caldera, Kamchatka, Russia.</title>
        <authorList>
            <person name="Wilkins L."/>
            <person name="Ettinger C."/>
        </authorList>
    </citation>
    <scope>NUCLEOTIDE SEQUENCE [LARGE SCALE GENOMIC DNA]</scope>
    <source>
        <strain evidence="13">ZAV-05</strain>
    </source>
</reference>
<dbReference type="SUPFAM" id="SSF103481">
    <property type="entry name" value="Multidrug resistance efflux transporter EmrE"/>
    <property type="match status" value="2"/>
</dbReference>
<feature type="transmembrane region" description="Helical" evidence="11">
    <location>
        <begin position="36"/>
        <end position="55"/>
    </location>
</feature>
<keyword evidence="9" id="KW-0443">Lipid metabolism</keyword>
<feature type="transmembrane region" description="Helical" evidence="11">
    <location>
        <begin position="6"/>
        <end position="24"/>
    </location>
</feature>
<dbReference type="Proteomes" id="UP000242881">
    <property type="component" value="Unassembled WGS sequence"/>
</dbReference>
<dbReference type="GO" id="GO:0022857">
    <property type="term" value="F:transmembrane transporter activity"/>
    <property type="evidence" value="ECO:0007669"/>
    <property type="project" value="InterPro"/>
</dbReference>
<comment type="caution">
    <text evidence="13">The sequence shown here is derived from an EMBL/GenBank/DDBJ whole genome shotgun (WGS) entry which is preliminary data.</text>
</comment>
<dbReference type="InterPro" id="IPR000390">
    <property type="entry name" value="Small_drug/metabolite_transptr"/>
</dbReference>
<dbReference type="RefSeq" id="WP_424605293.1">
    <property type="nucleotide sequence ID" value="NZ_JBNAVA010000003.1"/>
</dbReference>
<feature type="transmembrane region" description="Helical" evidence="11">
    <location>
        <begin position="61"/>
        <end position="78"/>
    </location>
</feature>
<organism evidence="13 14">
    <name type="scientific">Calditerrivibrio nitroreducens</name>
    <dbReference type="NCBI Taxonomy" id="477976"/>
    <lineage>
        <taxon>Bacteria</taxon>
        <taxon>Pseudomonadati</taxon>
        <taxon>Deferribacterota</taxon>
        <taxon>Deferribacteres</taxon>
        <taxon>Deferribacterales</taxon>
        <taxon>Calditerrivibrionaceae</taxon>
    </lineage>
</organism>
<accession>A0A2J6WN30</accession>
<feature type="transmembrane region" description="Helical" evidence="11">
    <location>
        <begin position="90"/>
        <end position="109"/>
    </location>
</feature>
<keyword evidence="2" id="KW-1003">Cell membrane</keyword>
<name>A0A2J6WN30_9BACT</name>
<evidence type="ECO:0000256" key="11">
    <source>
        <dbReference type="SAM" id="Phobius"/>
    </source>
</evidence>
<keyword evidence="10 11" id="KW-0472">Membrane</keyword>
<protein>
    <submittedName>
        <fullName evidence="13">EamA family transporter</fullName>
    </submittedName>
</protein>
<keyword evidence="4" id="KW-0997">Cell inner membrane</keyword>
<keyword evidence="3" id="KW-0444">Lipid biosynthesis</keyword>
<sequence>MYGITLIIISALMHAMWNFFLKKSSDKHIFNYQMHMINLILMTLFYPTLFNNYLYFETKPIIYGFMAGIFFSMYHLFLSKSYKTEDVSKVYPITTSSPIFVSILAMIFLKEKISILGFIGIITVILGILILNMNNIGKIKFTKGVYLAILASMSYSFGAIIEKSGVGKGNIFLYIYSVTFFMTLFLFIYSKQNSKGHLEFALNNINLLLPASIVLFLSVVTYRFGLERVNVSYATSIRQINALFGVIIGILFLKEPFEKKRILGALTIILGIIFIKKGM</sequence>
<gene>
    <name evidence="13" type="ORF">C0187_03180</name>
</gene>
<feature type="transmembrane region" description="Helical" evidence="11">
    <location>
        <begin position="115"/>
        <end position="133"/>
    </location>
</feature>
<feature type="transmembrane region" description="Helical" evidence="11">
    <location>
        <begin position="171"/>
        <end position="189"/>
    </location>
</feature>
<evidence type="ECO:0000259" key="12">
    <source>
        <dbReference type="Pfam" id="PF00892"/>
    </source>
</evidence>
<evidence type="ECO:0000313" key="14">
    <source>
        <dbReference type="Proteomes" id="UP000242881"/>
    </source>
</evidence>
<keyword evidence="8 11" id="KW-1133">Transmembrane helix</keyword>
<dbReference type="GO" id="GO:0009103">
    <property type="term" value="P:lipopolysaccharide biosynthetic process"/>
    <property type="evidence" value="ECO:0007669"/>
    <property type="project" value="UniProtKB-KW"/>
</dbReference>
<keyword evidence="7" id="KW-0448">Lipopolysaccharide biosynthesis</keyword>
<keyword evidence="5" id="KW-0441">Lipid A biosynthesis</keyword>
<feature type="transmembrane region" description="Helical" evidence="11">
    <location>
        <begin position="236"/>
        <end position="253"/>
    </location>
</feature>
<dbReference type="Pfam" id="PF00892">
    <property type="entry name" value="EamA"/>
    <property type="match status" value="2"/>
</dbReference>
<dbReference type="PANTHER" id="PTHR30561">
    <property type="entry name" value="SMR FAMILY PROTON-DEPENDENT DRUG EFFLUX TRANSPORTER SUGE"/>
    <property type="match status" value="1"/>
</dbReference>
<evidence type="ECO:0000256" key="3">
    <source>
        <dbReference type="ARBA" id="ARBA00022516"/>
    </source>
</evidence>
<evidence type="ECO:0000256" key="6">
    <source>
        <dbReference type="ARBA" id="ARBA00022692"/>
    </source>
</evidence>
<proteinExistence type="predicted"/>
<dbReference type="InterPro" id="IPR037185">
    <property type="entry name" value="EmrE-like"/>
</dbReference>
<comment type="subcellular location">
    <subcellularLocation>
        <location evidence="1">Cell membrane</location>
        <topology evidence="1">Multi-pass membrane protein</topology>
    </subcellularLocation>
</comment>
<dbReference type="Gene3D" id="1.10.3730.20">
    <property type="match status" value="2"/>
</dbReference>
<evidence type="ECO:0000256" key="7">
    <source>
        <dbReference type="ARBA" id="ARBA00022985"/>
    </source>
</evidence>
<evidence type="ECO:0000256" key="9">
    <source>
        <dbReference type="ARBA" id="ARBA00023098"/>
    </source>
</evidence>
<keyword evidence="6 11" id="KW-0812">Transmembrane</keyword>
<dbReference type="GO" id="GO:0005886">
    <property type="term" value="C:plasma membrane"/>
    <property type="evidence" value="ECO:0007669"/>
    <property type="project" value="UniProtKB-SubCell"/>
</dbReference>
<feature type="domain" description="EamA" evidence="12">
    <location>
        <begin position="143"/>
        <end position="275"/>
    </location>
</feature>
<dbReference type="AlphaFoldDB" id="A0A2J6WN30"/>
<dbReference type="GO" id="GO:0009245">
    <property type="term" value="P:lipid A biosynthetic process"/>
    <property type="evidence" value="ECO:0007669"/>
    <property type="project" value="UniProtKB-KW"/>
</dbReference>